<dbReference type="Gene3D" id="3.20.20.70">
    <property type="entry name" value="Aldolase class I"/>
    <property type="match status" value="1"/>
</dbReference>
<dbReference type="PANTHER" id="PTHR43665">
    <property type="entry name" value="ISOPENTENYL-DIPHOSPHATE DELTA-ISOMERASE"/>
    <property type="match status" value="1"/>
</dbReference>
<accession>A0A9D7SCG8</accession>
<evidence type="ECO:0000313" key="1">
    <source>
        <dbReference type="EMBL" id="MBK9719105.1"/>
    </source>
</evidence>
<dbReference type="EMBL" id="JADKFW010000015">
    <property type="protein sequence ID" value="MBK9719105.1"/>
    <property type="molecule type" value="Genomic_DNA"/>
</dbReference>
<dbReference type="InterPro" id="IPR011179">
    <property type="entry name" value="IPdP_isomerase"/>
</dbReference>
<dbReference type="Proteomes" id="UP000808349">
    <property type="component" value="Unassembled WGS sequence"/>
</dbReference>
<protein>
    <submittedName>
        <fullName evidence="1">Type 2 isopentenyl-diphosphate Delta-isomerase</fullName>
        <ecNumber evidence="1">5.3.3.2</ecNumber>
    </submittedName>
</protein>
<dbReference type="AlphaFoldDB" id="A0A9D7SCG8"/>
<name>A0A9D7SCG8_9BACT</name>
<sequence length="339" mass="37584">MDLHKSINIDRKEDHISLSLQSRLGLSALDSRFEYDPVNAVHPDKNELWKATLGLQEMNYPVWISSMTGGTGKAKSINANLAQLCAEFKLGMGLGSCRKLIDEPECRSDFQVRSLIGSQPLYANLGIAQIEQWLSQGKAQNITDILSIVEADGLIIHINPMQEWMQAEGDRFNRPPIDTIKDVLNRFDVPIIVKEVGQGMGYKALLSLMSLPLAAIELAAFGGTNFALLELLRGDEARKERFTPLANIGHSAEEMIHYTNQIVATQTNIQCHKLIISGGVSHFLDAYYLMSKSNIPALYGMASAFLKHALISYESLQQFMIDQIDGLMLSKAFLSIKAS</sequence>
<evidence type="ECO:0000313" key="2">
    <source>
        <dbReference type="Proteomes" id="UP000808349"/>
    </source>
</evidence>
<proteinExistence type="predicted"/>
<comment type="caution">
    <text evidence="1">The sequence shown here is derived from an EMBL/GenBank/DDBJ whole genome shotgun (WGS) entry which is preliminary data.</text>
</comment>
<keyword evidence="1" id="KW-0413">Isomerase</keyword>
<dbReference type="GO" id="GO:0004452">
    <property type="term" value="F:isopentenyl-diphosphate delta-isomerase activity"/>
    <property type="evidence" value="ECO:0007669"/>
    <property type="project" value="UniProtKB-EC"/>
</dbReference>
<dbReference type="EC" id="5.3.3.2" evidence="1"/>
<dbReference type="PANTHER" id="PTHR43665:SF1">
    <property type="entry name" value="ISOPENTENYL-DIPHOSPHATE DELTA-ISOMERASE"/>
    <property type="match status" value="1"/>
</dbReference>
<dbReference type="SUPFAM" id="SSF51395">
    <property type="entry name" value="FMN-linked oxidoreductases"/>
    <property type="match status" value="1"/>
</dbReference>
<organism evidence="1 2">
    <name type="scientific">Candidatus Defluviibacterium haderslevense</name>
    <dbReference type="NCBI Taxonomy" id="2981993"/>
    <lineage>
        <taxon>Bacteria</taxon>
        <taxon>Pseudomonadati</taxon>
        <taxon>Bacteroidota</taxon>
        <taxon>Saprospiria</taxon>
        <taxon>Saprospirales</taxon>
        <taxon>Saprospiraceae</taxon>
        <taxon>Candidatus Defluviibacterium</taxon>
    </lineage>
</organism>
<dbReference type="GO" id="GO:0010181">
    <property type="term" value="F:FMN binding"/>
    <property type="evidence" value="ECO:0007669"/>
    <property type="project" value="InterPro"/>
</dbReference>
<reference evidence="1 2" key="1">
    <citation type="submission" date="2020-10" db="EMBL/GenBank/DDBJ databases">
        <title>Connecting structure to function with the recovery of over 1000 high-quality activated sludge metagenome-assembled genomes encoding full-length rRNA genes using long-read sequencing.</title>
        <authorList>
            <person name="Singleton C.M."/>
            <person name="Petriglieri F."/>
            <person name="Kristensen J.M."/>
            <person name="Kirkegaard R.H."/>
            <person name="Michaelsen T.Y."/>
            <person name="Andersen M.H."/>
            <person name="Karst S.M."/>
            <person name="Dueholm M.S."/>
            <person name="Nielsen P.H."/>
            <person name="Albertsen M."/>
        </authorList>
    </citation>
    <scope>NUCLEOTIDE SEQUENCE [LARGE SCALE GENOMIC DNA]</scope>
    <source>
        <strain evidence="1">Ribe_18-Q3-R11-54_BAT3C.373</strain>
    </source>
</reference>
<dbReference type="GO" id="GO:0008299">
    <property type="term" value="P:isoprenoid biosynthetic process"/>
    <property type="evidence" value="ECO:0007669"/>
    <property type="project" value="InterPro"/>
</dbReference>
<gene>
    <name evidence="1" type="ORF">IPO85_16625</name>
</gene>
<dbReference type="InterPro" id="IPR013785">
    <property type="entry name" value="Aldolase_TIM"/>
</dbReference>